<dbReference type="RefSeq" id="YP_010675649.1">
    <property type="nucleotide sequence ID" value="NC_071006.1"/>
</dbReference>
<dbReference type="GeneID" id="77951978"/>
<keyword evidence="1" id="KW-0175">Coiled coil</keyword>
<gene>
    <name evidence="3" type="primary">2</name>
    <name evidence="3" type="ORF">SEA_CHISANAKITSUNE_2</name>
</gene>
<evidence type="ECO:0000313" key="4">
    <source>
        <dbReference type="Proteomes" id="UP000827561"/>
    </source>
</evidence>
<reference evidence="3 4" key="1">
    <citation type="submission" date="2021-08" db="EMBL/GenBank/DDBJ databases">
        <authorList>
            <person name="Abebe M.A."/>
            <person name="Anderson J.Z."/>
            <person name="Burris R."/>
            <person name="Durrani M."/>
            <person name="Fetterly M.N."/>
            <person name="Fowler R.A."/>
            <person name="Friedman A."/>
            <person name="Khuong T.M."/>
            <person name="Konnor C.A."/>
            <person name="Madden B.G."/>
            <person name="Makula M.N."/>
            <person name="McTigue K."/>
            <person name="Morgan A.R."/>
            <person name="Qureshi S.I."/>
            <person name="Rainey M."/>
            <person name="Scherer A.E."/>
            <person name="Singer L."/>
            <person name="Thakar S.M."/>
            <person name="Truong P."/>
            <person name="Zaeean M.H."/>
            <person name="Balish M.F."/>
            <person name="Garlena R.A."/>
            <person name="Russell D.A."/>
            <person name="Jacobs-Sera D."/>
            <person name="Hatfull G.F."/>
        </authorList>
    </citation>
    <scope>NUCLEOTIDE SEQUENCE [LARGE SCALE GENOMIC DNA]</scope>
</reference>
<keyword evidence="4" id="KW-1185">Reference proteome</keyword>
<dbReference type="KEGG" id="vg:77951978"/>
<organism evidence="3 4">
    <name type="scientific">Gordonia phage ChisanaKitsune</name>
    <dbReference type="NCBI Taxonomy" id="2871538"/>
    <lineage>
        <taxon>Viruses</taxon>
        <taxon>Duplodnaviria</taxon>
        <taxon>Heunggongvirae</taxon>
        <taxon>Uroviricota</taxon>
        <taxon>Caudoviricetes</taxon>
        <taxon>Chidieberevirus</taxon>
        <taxon>Chidieberevirus chisanakitsune</taxon>
    </lineage>
</organism>
<protein>
    <submittedName>
        <fullName evidence="3">Uncharacterized protein</fullName>
    </submittedName>
</protein>
<feature type="compositionally biased region" description="Basic and acidic residues" evidence="2">
    <location>
        <begin position="149"/>
        <end position="162"/>
    </location>
</feature>
<feature type="coiled-coil region" evidence="1">
    <location>
        <begin position="9"/>
        <end position="36"/>
    </location>
</feature>
<name>A0AAE7XEZ4_9CAUD</name>
<proteinExistence type="predicted"/>
<dbReference type="Proteomes" id="UP000827561">
    <property type="component" value="Segment"/>
</dbReference>
<dbReference type="EMBL" id="MZ820089">
    <property type="protein sequence ID" value="QZE10776.1"/>
    <property type="molecule type" value="Genomic_DNA"/>
</dbReference>
<accession>A0AAE7XEZ4</accession>
<evidence type="ECO:0000313" key="3">
    <source>
        <dbReference type="EMBL" id="QZE10776.1"/>
    </source>
</evidence>
<sequence>MFGISKEALDPIKEQIRRLTNRVANTEKDFSLLSREHAELAVFKSAAIADLNALREAHTSLADHVNKQLTTMAQGHVKDFDNLRSVVQENVGRQFPIDMRRLCLELASRMDDMESIDDVVTRAAYLERLIIHGFDAPAPDDEPVEREEEPASPRHASERMNDPDELVLDSVHDHKGDGTAIIGWRWKHRPSGMTTGVLKDFAGAETEAAKENLVMRVANWKNLVEFTKDFQAEDEDRHEYVDSFGSCAVCGRSEIVPVHRVTKEDDQ</sequence>
<feature type="region of interest" description="Disordered" evidence="2">
    <location>
        <begin position="136"/>
        <end position="162"/>
    </location>
</feature>
<evidence type="ECO:0000256" key="1">
    <source>
        <dbReference type="SAM" id="Coils"/>
    </source>
</evidence>
<feature type="compositionally biased region" description="Acidic residues" evidence="2">
    <location>
        <begin position="138"/>
        <end position="148"/>
    </location>
</feature>
<evidence type="ECO:0000256" key="2">
    <source>
        <dbReference type="SAM" id="MobiDB-lite"/>
    </source>
</evidence>